<reference evidence="7" key="1">
    <citation type="journal article" date="2021" name="PeerJ">
        <title>Extensive microbial diversity within the chicken gut microbiome revealed by metagenomics and culture.</title>
        <authorList>
            <person name="Gilroy R."/>
            <person name="Ravi A."/>
            <person name="Getino M."/>
            <person name="Pursley I."/>
            <person name="Horton D.L."/>
            <person name="Alikhan N.F."/>
            <person name="Baker D."/>
            <person name="Gharbi K."/>
            <person name="Hall N."/>
            <person name="Watson M."/>
            <person name="Adriaenssens E.M."/>
            <person name="Foster-Nyarko E."/>
            <person name="Jarju S."/>
            <person name="Secka A."/>
            <person name="Antonio M."/>
            <person name="Oren A."/>
            <person name="Chaudhuri R.R."/>
            <person name="La Ragione R."/>
            <person name="Hildebrand F."/>
            <person name="Pallen M.J."/>
        </authorList>
    </citation>
    <scope>NUCLEOTIDE SEQUENCE</scope>
    <source>
        <strain evidence="7">ChiGjej1B1-14440</strain>
    </source>
</reference>
<dbReference type="PANTHER" id="PTHR13779">
    <property type="entry name" value="WERNER HELICASE-INTERACTING PROTEIN 1 FAMILY MEMBER"/>
    <property type="match status" value="1"/>
</dbReference>
<keyword evidence="4" id="KW-0547">Nucleotide-binding</keyword>
<evidence type="ECO:0000313" key="8">
    <source>
        <dbReference type="Proteomes" id="UP000886724"/>
    </source>
</evidence>
<comment type="caution">
    <text evidence="7">The sequence shown here is derived from an EMBL/GenBank/DDBJ whole genome shotgun (WGS) entry which is preliminary data.</text>
</comment>
<evidence type="ECO:0000256" key="4">
    <source>
        <dbReference type="ARBA" id="ARBA00022741"/>
    </source>
</evidence>
<accession>A0A9D1XNM0</accession>
<protein>
    <submittedName>
        <fullName evidence="7">Replication-associated recombination protein A</fullName>
    </submittedName>
</protein>
<dbReference type="GO" id="GO:0000731">
    <property type="term" value="P:DNA synthesis involved in DNA repair"/>
    <property type="evidence" value="ECO:0007669"/>
    <property type="project" value="TreeGrafter"/>
</dbReference>
<dbReference type="GO" id="GO:0005524">
    <property type="term" value="F:ATP binding"/>
    <property type="evidence" value="ECO:0007669"/>
    <property type="project" value="UniProtKB-KW"/>
</dbReference>
<dbReference type="GO" id="GO:0017116">
    <property type="term" value="F:single-stranded DNA helicase activity"/>
    <property type="evidence" value="ECO:0007669"/>
    <property type="project" value="TreeGrafter"/>
</dbReference>
<dbReference type="Pfam" id="PF16193">
    <property type="entry name" value="AAA_assoc_2"/>
    <property type="match status" value="1"/>
</dbReference>
<dbReference type="AlphaFoldDB" id="A0A9D1XNM0"/>
<keyword evidence="5" id="KW-0067">ATP-binding</keyword>
<evidence type="ECO:0000256" key="5">
    <source>
        <dbReference type="ARBA" id="ARBA00022840"/>
    </source>
</evidence>
<dbReference type="EMBL" id="DXET01000284">
    <property type="protein sequence ID" value="HIX82757.1"/>
    <property type="molecule type" value="Genomic_DNA"/>
</dbReference>
<reference evidence="7" key="2">
    <citation type="submission" date="2021-04" db="EMBL/GenBank/DDBJ databases">
        <authorList>
            <person name="Gilroy R."/>
        </authorList>
    </citation>
    <scope>NUCLEOTIDE SEQUENCE</scope>
    <source>
        <strain evidence="7">ChiGjej1B1-14440</strain>
    </source>
</reference>
<dbReference type="Gene3D" id="3.40.50.300">
    <property type="entry name" value="P-loop containing nucleotide triphosphate hydrolases"/>
    <property type="match status" value="1"/>
</dbReference>
<dbReference type="SMART" id="SM00382">
    <property type="entry name" value="AAA"/>
    <property type="match status" value="1"/>
</dbReference>
<keyword evidence="3" id="KW-0235">DNA replication</keyword>
<dbReference type="CDD" id="cd18139">
    <property type="entry name" value="HLD_clamp_RarA"/>
    <property type="match status" value="1"/>
</dbReference>
<dbReference type="PANTHER" id="PTHR13779:SF7">
    <property type="entry name" value="ATPASE WRNIP1"/>
    <property type="match status" value="1"/>
</dbReference>
<dbReference type="Gene3D" id="1.20.272.10">
    <property type="match status" value="1"/>
</dbReference>
<dbReference type="Pfam" id="PF12002">
    <property type="entry name" value="MgsA_C"/>
    <property type="match status" value="1"/>
</dbReference>
<dbReference type="Pfam" id="PF00004">
    <property type="entry name" value="AAA"/>
    <property type="match status" value="1"/>
</dbReference>
<evidence type="ECO:0000256" key="1">
    <source>
        <dbReference type="ARBA" id="ARBA00002393"/>
    </source>
</evidence>
<dbReference type="InterPro" id="IPR003593">
    <property type="entry name" value="AAA+_ATPase"/>
</dbReference>
<gene>
    <name evidence="7" type="ORF">H9980_12440</name>
</gene>
<dbReference type="SUPFAM" id="SSF48019">
    <property type="entry name" value="post-AAA+ oligomerization domain-like"/>
    <property type="match status" value="1"/>
</dbReference>
<evidence type="ECO:0000256" key="2">
    <source>
        <dbReference type="ARBA" id="ARBA00008959"/>
    </source>
</evidence>
<dbReference type="GO" id="GO:0008047">
    <property type="term" value="F:enzyme activator activity"/>
    <property type="evidence" value="ECO:0007669"/>
    <property type="project" value="TreeGrafter"/>
</dbReference>
<comment type="function">
    <text evidence="1">DNA-dependent ATPase that plays important roles in cellular responses to stalled DNA replication processes.</text>
</comment>
<evidence type="ECO:0000313" key="7">
    <source>
        <dbReference type="EMBL" id="HIX82757.1"/>
    </source>
</evidence>
<evidence type="ECO:0000256" key="3">
    <source>
        <dbReference type="ARBA" id="ARBA00022705"/>
    </source>
</evidence>
<dbReference type="InterPro" id="IPR051314">
    <property type="entry name" value="AAA_ATPase_RarA/MGS1/WRNIP1"/>
</dbReference>
<dbReference type="Gene3D" id="1.10.8.60">
    <property type="match status" value="1"/>
</dbReference>
<dbReference type="InterPro" id="IPR021886">
    <property type="entry name" value="MgsA_C"/>
</dbReference>
<dbReference type="GO" id="GO:0003677">
    <property type="term" value="F:DNA binding"/>
    <property type="evidence" value="ECO:0007669"/>
    <property type="project" value="InterPro"/>
</dbReference>
<dbReference type="InterPro" id="IPR027417">
    <property type="entry name" value="P-loop_NTPase"/>
</dbReference>
<dbReference type="FunFam" id="1.20.272.10:FF:000001">
    <property type="entry name" value="Putative AAA family ATPase"/>
    <property type="match status" value="1"/>
</dbReference>
<sequence>MEVKNVKQKSLFEDMSKEPLANRLRPETLEEYAGQQHLIGKGKILYQLINSDIVPSMIFWGPPGVGKTTLARIIANQTKAKFINFSAVTSGIKDIRKVMKEAQELQDTGQKTIVFVDEIHRFNKAQQDAFLPYVERGSIILIGATTENPSFEVNSALLSRCKVFVLKSLNVDDIMKLLKYALISPKGLKSLNVNIDDDLLYMIAGFANGDARVALNTLEMAVFNGTFEDNQTFINKEIIEQCINQKSLLYDKKGEEHYNIISALHKSMRNSDVDASIYWMSRMIEAGEDPLYVARRLIRFASEDIGMADSRALEIAVATYQACHYIGMPECNVNLAHCVTYLALAPKSNALYVAYEKAKRDALKTIADPVPLHIRNAPTKLMKELNYGKGYQYAHDYSNKITDMQCLPDNIKTHRYYYPTNQGTEAKVIKRLEQIAYLKKHFKDG</sequence>
<dbReference type="FunFam" id="3.40.50.300:FF:000137">
    <property type="entry name" value="Replication-associated recombination protein A"/>
    <property type="match status" value="1"/>
</dbReference>
<dbReference type="InterPro" id="IPR032423">
    <property type="entry name" value="AAA_assoc_2"/>
</dbReference>
<dbReference type="InterPro" id="IPR008921">
    <property type="entry name" value="DNA_pol3_clamp-load_cplx_C"/>
</dbReference>
<dbReference type="InterPro" id="IPR003959">
    <property type="entry name" value="ATPase_AAA_core"/>
</dbReference>
<feature type="domain" description="AAA+ ATPase" evidence="6">
    <location>
        <begin position="53"/>
        <end position="169"/>
    </location>
</feature>
<dbReference type="GO" id="GO:0016887">
    <property type="term" value="F:ATP hydrolysis activity"/>
    <property type="evidence" value="ECO:0007669"/>
    <property type="project" value="InterPro"/>
</dbReference>
<dbReference type="Gene3D" id="1.10.3710.10">
    <property type="entry name" value="DNA polymerase III clamp loader subunits, C-terminal domain"/>
    <property type="match status" value="1"/>
</dbReference>
<dbReference type="Proteomes" id="UP000886724">
    <property type="component" value="Unassembled WGS sequence"/>
</dbReference>
<name>A0A9D1XNM0_9FIRM</name>
<comment type="similarity">
    <text evidence="2">Belongs to the AAA ATPase family. RarA/MGS1/WRNIP1 subfamily.</text>
</comment>
<dbReference type="GO" id="GO:0006261">
    <property type="term" value="P:DNA-templated DNA replication"/>
    <property type="evidence" value="ECO:0007669"/>
    <property type="project" value="TreeGrafter"/>
</dbReference>
<evidence type="ECO:0000259" key="6">
    <source>
        <dbReference type="SMART" id="SM00382"/>
    </source>
</evidence>
<organism evidence="7 8">
    <name type="scientific">Candidatus Erysipelatoclostridium merdavium</name>
    <dbReference type="NCBI Taxonomy" id="2838566"/>
    <lineage>
        <taxon>Bacteria</taxon>
        <taxon>Bacillati</taxon>
        <taxon>Bacillota</taxon>
        <taxon>Erysipelotrichia</taxon>
        <taxon>Erysipelotrichales</taxon>
        <taxon>Erysipelotrichales incertae sedis</taxon>
    </lineage>
</organism>
<proteinExistence type="inferred from homology"/>
<dbReference type="SUPFAM" id="SSF52540">
    <property type="entry name" value="P-loop containing nucleoside triphosphate hydrolases"/>
    <property type="match status" value="1"/>
</dbReference>
<dbReference type="CDD" id="cd00009">
    <property type="entry name" value="AAA"/>
    <property type="match status" value="1"/>
</dbReference>